<reference evidence="3 4" key="1">
    <citation type="submission" date="2019-03" db="EMBL/GenBank/DDBJ databases">
        <title>Comparative insights into the high quality Complete genome sequence of highly metal resistant Cupriavidus metallidurans strain BS1 isolated from a gold-copper mine.</title>
        <authorList>
            <person name="Mazhar H.S."/>
            <person name="Rensing C."/>
        </authorList>
    </citation>
    <scope>NUCLEOTIDE SEQUENCE [LARGE SCALE GENOMIC DNA]</scope>
    <source>
        <strain evidence="3 4">BS1</strain>
    </source>
</reference>
<keyword evidence="2" id="KW-1133">Transmembrane helix</keyword>
<evidence type="ECO:0000313" key="3">
    <source>
        <dbReference type="EMBL" id="QBP09464.1"/>
    </source>
</evidence>
<keyword evidence="2" id="KW-0812">Transmembrane</keyword>
<evidence type="ECO:0000256" key="2">
    <source>
        <dbReference type="SAM" id="Phobius"/>
    </source>
</evidence>
<accession>A0A482IR15</accession>
<evidence type="ECO:0000256" key="1">
    <source>
        <dbReference type="SAM" id="Coils"/>
    </source>
</evidence>
<dbReference type="AlphaFoldDB" id="A0A482IR15"/>
<organism evidence="3 4">
    <name type="scientific">Cupriavidus metallidurans</name>
    <dbReference type="NCBI Taxonomy" id="119219"/>
    <lineage>
        <taxon>Bacteria</taxon>
        <taxon>Pseudomonadati</taxon>
        <taxon>Pseudomonadota</taxon>
        <taxon>Betaproteobacteria</taxon>
        <taxon>Burkholderiales</taxon>
        <taxon>Burkholderiaceae</taxon>
        <taxon>Cupriavidus</taxon>
    </lineage>
</organism>
<feature type="coiled-coil region" evidence="1">
    <location>
        <begin position="53"/>
        <end position="80"/>
    </location>
</feature>
<dbReference type="EMBL" id="CP037900">
    <property type="protein sequence ID" value="QBP09464.1"/>
    <property type="molecule type" value="Genomic_DNA"/>
</dbReference>
<protein>
    <submittedName>
        <fullName evidence="3">Uncharacterized protein</fullName>
    </submittedName>
</protein>
<gene>
    <name evidence="3" type="ORF">DDF84_006685</name>
</gene>
<keyword evidence="2" id="KW-0472">Membrane</keyword>
<dbReference type="Proteomes" id="UP000253772">
    <property type="component" value="Chromosome c1"/>
</dbReference>
<sequence>MVQLAMPCLFRGPVQASSPRRPMEIDKFQPFVLDLYTQLGQVQRDIGSLTAGQQAMAEQLRQQETQMRESESRIIHAMDQFEARLTAKVDKVESDLSVRIQSTEDKLSVMKDRVKRVFWATGGGGVVLGLALGWRPILARAVSLLGT</sequence>
<name>A0A482IR15_9BURK</name>
<proteinExistence type="predicted"/>
<feature type="transmembrane region" description="Helical" evidence="2">
    <location>
        <begin position="117"/>
        <end position="137"/>
    </location>
</feature>
<keyword evidence="1" id="KW-0175">Coiled coil</keyword>
<evidence type="ECO:0000313" key="4">
    <source>
        <dbReference type="Proteomes" id="UP000253772"/>
    </source>
</evidence>